<reference evidence="1 2" key="1">
    <citation type="submission" date="2015-08" db="EMBL/GenBank/DDBJ databases">
        <authorList>
            <person name="Varghese N."/>
        </authorList>
    </citation>
    <scope>NUCLEOTIDE SEQUENCE [LARGE SCALE GENOMIC DNA]</scope>
    <source>
        <strain evidence="1 2">DSM 18167</strain>
    </source>
</reference>
<proteinExistence type="predicted"/>
<sequence length="175" mass="19137">MRKVRAFNIRGLGRFPSNGMVKLTGLLNEIPGVSATTDDHGIFGFEYVVNLTEACVAAHKSGRLIALNGHSFGANAAIMIATRLAQRNIEVDYLAAIDPAAQFALSVSLNVRRIYNPYQKVDPVGRGVVKPADGESEAHWNARAMIERRNQLHVRIDDDPLIHRNIIAAIKALTA</sequence>
<keyword evidence="2" id="KW-1185">Reference proteome</keyword>
<name>A0ABM9UGK4_9HYPH</name>
<gene>
    <name evidence="1" type="ORF">Ga0061061_11414</name>
</gene>
<dbReference type="EMBL" id="CYHC01000014">
    <property type="protein sequence ID" value="CUA90590.1"/>
    <property type="molecule type" value="Genomic_DNA"/>
</dbReference>
<organism evidence="1 2">
    <name type="scientific">Chelatococcus sambhunathii</name>
    <dbReference type="NCBI Taxonomy" id="363953"/>
    <lineage>
        <taxon>Bacteria</taxon>
        <taxon>Pseudomonadati</taxon>
        <taxon>Pseudomonadota</taxon>
        <taxon>Alphaproteobacteria</taxon>
        <taxon>Hyphomicrobiales</taxon>
        <taxon>Chelatococcaceae</taxon>
        <taxon>Chelatococcus</taxon>
    </lineage>
</organism>
<dbReference type="InterPro" id="IPR029058">
    <property type="entry name" value="AB_hydrolase_fold"/>
</dbReference>
<dbReference type="Proteomes" id="UP000182178">
    <property type="component" value="Unassembled WGS sequence"/>
</dbReference>
<dbReference type="SUPFAM" id="SSF53474">
    <property type="entry name" value="alpha/beta-Hydrolases"/>
    <property type="match status" value="1"/>
</dbReference>
<evidence type="ECO:0000313" key="1">
    <source>
        <dbReference type="EMBL" id="CUA90590.1"/>
    </source>
</evidence>
<protein>
    <recommendedName>
        <fullName evidence="3">Thioesterase domain</fullName>
    </recommendedName>
</protein>
<evidence type="ECO:0008006" key="3">
    <source>
        <dbReference type="Google" id="ProtNLM"/>
    </source>
</evidence>
<comment type="caution">
    <text evidence="1">The sequence shown here is derived from an EMBL/GenBank/DDBJ whole genome shotgun (WGS) entry which is preliminary data.</text>
</comment>
<accession>A0ABM9UGK4</accession>
<evidence type="ECO:0000313" key="2">
    <source>
        <dbReference type="Proteomes" id="UP000182178"/>
    </source>
</evidence>
<dbReference type="Gene3D" id="3.40.50.1820">
    <property type="entry name" value="alpha/beta hydrolase"/>
    <property type="match status" value="1"/>
</dbReference>